<dbReference type="Gene3D" id="2.120.10.30">
    <property type="entry name" value="TolB, C-terminal domain"/>
    <property type="match status" value="1"/>
</dbReference>
<dbReference type="InterPro" id="IPR011042">
    <property type="entry name" value="6-blade_b-propeller_TolB-like"/>
</dbReference>
<dbReference type="EMBL" id="JBBHJZ010000001">
    <property type="protein sequence ID" value="MEJ5976454.1"/>
    <property type="molecule type" value="Genomic_DNA"/>
</dbReference>
<dbReference type="Proteomes" id="UP001361239">
    <property type="component" value="Unassembled WGS sequence"/>
</dbReference>
<proteinExistence type="predicted"/>
<comment type="caution">
    <text evidence="1">The sequence shown here is derived from an EMBL/GenBank/DDBJ whole genome shotgun (WGS) entry which is preliminary data.</text>
</comment>
<dbReference type="RefSeq" id="WP_339586365.1">
    <property type="nucleotide sequence ID" value="NZ_JBBHJZ010000001.1"/>
</dbReference>
<sequence length="356" mass="38284">MIGLVLAAALAGATPDVACGADSEFAYVCGPERPEDVLALPGTPWLIASGFARGAGLKLVDTRGRSFRKWFTGTPDQIAPDRKRFAQCPGPVDPALFNARGLSLREVAPGRWQLLVVNHGGRESIEVFEVRAGGAEPSVTWRGCLPMPEGQVANSVASFADGTVLVTVLTRPGTVIADFVQGRTTGAVWQWAPGASGFVQLPGTKLPGNNGLEVDPDDQRFYVVAFGWHAVMVFDRRQPGGPIERIEAPDFMPDNIHWTGGRLLLAGMRYDEPACGGLRKIVDGKADPMLCHRGWVVGELDLQNRRIATFAYGRPQASFNGLSSAALLNDELWLGSFQSDRLAVLRPADRQDGPAQ</sequence>
<dbReference type="SUPFAM" id="SSF63829">
    <property type="entry name" value="Calcium-dependent phosphotriesterase"/>
    <property type="match status" value="1"/>
</dbReference>
<organism evidence="1 2">
    <name type="scientific">Novosphingobium anseongense</name>
    <dbReference type="NCBI Taxonomy" id="3133436"/>
    <lineage>
        <taxon>Bacteria</taxon>
        <taxon>Pseudomonadati</taxon>
        <taxon>Pseudomonadota</taxon>
        <taxon>Alphaproteobacteria</taxon>
        <taxon>Sphingomonadales</taxon>
        <taxon>Sphingomonadaceae</taxon>
        <taxon>Novosphingobium</taxon>
    </lineage>
</organism>
<evidence type="ECO:0008006" key="3">
    <source>
        <dbReference type="Google" id="ProtNLM"/>
    </source>
</evidence>
<keyword evidence="2" id="KW-1185">Reference proteome</keyword>
<reference evidence="1 2" key="1">
    <citation type="submission" date="2024-03" db="EMBL/GenBank/DDBJ databases">
        <authorList>
            <person name="Jo J.-H."/>
        </authorList>
    </citation>
    <scope>NUCLEOTIDE SEQUENCE [LARGE SCALE GENOMIC DNA]</scope>
    <source>
        <strain evidence="1 2">PS1R-30</strain>
    </source>
</reference>
<accession>A0ABU8RTM2</accession>
<evidence type="ECO:0000313" key="2">
    <source>
        <dbReference type="Proteomes" id="UP001361239"/>
    </source>
</evidence>
<gene>
    <name evidence="1" type="ORF">WG901_07400</name>
</gene>
<name>A0ABU8RTM2_9SPHN</name>
<protein>
    <recommendedName>
        <fullName evidence="3">SMP-30/Gluconolactonase/LRE-like region domain-containing protein</fullName>
    </recommendedName>
</protein>
<evidence type="ECO:0000313" key="1">
    <source>
        <dbReference type="EMBL" id="MEJ5976454.1"/>
    </source>
</evidence>